<evidence type="ECO:0000313" key="2">
    <source>
        <dbReference type="EMBL" id="PYD80013.1"/>
    </source>
</evidence>
<name>A0A318R2K5_9PROT</name>
<proteinExistence type="predicted"/>
<dbReference type="Proteomes" id="UP000247814">
    <property type="component" value="Unassembled WGS sequence"/>
</dbReference>
<evidence type="ECO:0000256" key="1">
    <source>
        <dbReference type="SAM" id="MobiDB-lite"/>
    </source>
</evidence>
<dbReference type="OrthoDB" id="9900648at2"/>
<dbReference type="AlphaFoldDB" id="A0A318R2K5"/>
<protein>
    <submittedName>
        <fullName evidence="2">Uncharacterized protein</fullName>
    </submittedName>
</protein>
<reference evidence="2 3" key="1">
    <citation type="submission" date="2017-07" db="EMBL/GenBank/DDBJ databases">
        <title>A draft genome sequence of Komagataeibacter sucrofermentans LMG 18788.</title>
        <authorList>
            <person name="Skraban J."/>
            <person name="Cleenwerck I."/>
            <person name="Vandamme P."/>
            <person name="Trcek J."/>
        </authorList>
    </citation>
    <scope>NUCLEOTIDE SEQUENCE [LARGE SCALE GENOMIC DNA]</scope>
    <source>
        <strain evidence="2 3">LMG 18788</strain>
    </source>
</reference>
<sequence length="87" mass="10235">MSNTSILINKLNEIINIFENAELNNQGNRYTITHINSLQKIKTDLMKIHKSENKKEEIKTDEEVKKPEIKTPEKPNFTQNINERNKI</sequence>
<keyword evidence="3" id="KW-1185">Reference proteome</keyword>
<dbReference type="RefSeq" id="WP_078523958.1">
    <property type="nucleotide sequence ID" value="NZ_CP137147.1"/>
</dbReference>
<feature type="region of interest" description="Disordered" evidence="1">
    <location>
        <begin position="52"/>
        <end position="87"/>
    </location>
</feature>
<gene>
    <name evidence="2" type="ORF">CFR77_05755</name>
</gene>
<dbReference type="EMBL" id="NKUA01000005">
    <property type="protein sequence ID" value="PYD80013.1"/>
    <property type="molecule type" value="Genomic_DNA"/>
</dbReference>
<feature type="compositionally biased region" description="Basic and acidic residues" evidence="1">
    <location>
        <begin position="52"/>
        <end position="73"/>
    </location>
</feature>
<organism evidence="2 3">
    <name type="scientific">Komagataeibacter sucrofermentans</name>
    <dbReference type="NCBI Taxonomy" id="1053551"/>
    <lineage>
        <taxon>Bacteria</taxon>
        <taxon>Pseudomonadati</taxon>
        <taxon>Pseudomonadota</taxon>
        <taxon>Alphaproteobacteria</taxon>
        <taxon>Acetobacterales</taxon>
        <taxon>Acetobacteraceae</taxon>
        <taxon>Komagataeibacter</taxon>
    </lineage>
</organism>
<comment type="caution">
    <text evidence="2">The sequence shown here is derived from an EMBL/GenBank/DDBJ whole genome shotgun (WGS) entry which is preliminary data.</text>
</comment>
<accession>A0A318R2K5</accession>
<evidence type="ECO:0000313" key="3">
    <source>
        <dbReference type="Proteomes" id="UP000247814"/>
    </source>
</evidence>
<feature type="compositionally biased region" description="Polar residues" evidence="1">
    <location>
        <begin position="76"/>
        <end position="87"/>
    </location>
</feature>